<evidence type="ECO:0000313" key="2">
    <source>
        <dbReference type="EMBL" id="PKY46478.1"/>
    </source>
</evidence>
<dbReference type="Proteomes" id="UP000234323">
    <property type="component" value="Unassembled WGS sequence"/>
</dbReference>
<dbReference type="AlphaFoldDB" id="A0A2I1GIN1"/>
<sequence>MPPATNDGTERNTDSVLNDLNELIQQKKYNLISSGDITKFFDENYGVQTIPDFWEKYLITLIIISVAILFLFLL</sequence>
<keyword evidence="1" id="KW-1133">Transmembrane helix</keyword>
<dbReference type="VEuPathDB" id="FungiDB:RhiirA1_490706"/>
<keyword evidence="1" id="KW-0472">Membrane</keyword>
<reference evidence="2 3" key="1">
    <citation type="submission" date="2015-10" db="EMBL/GenBank/DDBJ databases">
        <title>Genome analyses suggest a sexual origin of heterokaryosis in a supposedly ancient asexual fungus.</title>
        <authorList>
            <person name="Ropars J."/>
            <person name="Sedzielewska K."/>
            <person name="Noel J."/>
            <person name="Charron P."/>
            <person name="Farinelli L."/>
            <person name="Marton T."/>
            <person name="Kruger M."/>
            <person name="Pelin A."/>
            <person name="Brachmann A."/>
            <person name="Corradi N."/>
        </authorList>
    </citation>
    <scope>NUCLEOTIDE SEQUENCE [LARGE SCALE GENOMIC DNA]</scope>
    <source>
        <strain evidence="2 3">A4</strain>
    </source>
</reference>
<keyword evidence="3" id="KW-1185">Reference proteome</keyword>
<name>A0A2I1GIN1_9GLOM</name>
<evidence type="ECO:0000313" key="3">
    <source>
        <dbReference type="Proteomes" id="UP000234323"/>
    </source>
</evidence>
<feature type="transmembrane region" description="Helical" evidence="1">
    <location>
        <begin position="57"/>
        <end position="73"/>
    </location>
</feature>
<feature type="non-terminal residue" evidence="2">
    <location>
        <position position="74"/>
    </location>
</feature>
<dbReference type="EMBL" id="LLXI01000457">
    <property type="protein sequence ID" value="PKY46478.1"/>
    <property type="molecule type" value="Genomic_DNA"/>
</dbReference>
<keyword evidence="1" id="KW-0812">Transmembrane</keyword>
<evidence type="ECO:0000256" key="1">
    <source>
        <dbReference type="SAM" id="Phobius"/>
    </source>
</evidence>
<accession>A0A2I1GIN1</accession>
<organism evidence="2 3">
    <name type="scientific">Rhizophagus irregularis</name>
    <dbReference type="NCBI Taxonomy" id="588596"/>
    <lineage>
        <taxon>Eukaryota</taxon>
        <taxon>Fungi</taxon>
        <taxon>Fungi incertae sedis</taxon>
        <taxon>Mucoromycota</taxon>
        <taxon>Glomeromycotina</taxon>
        <taxon>Glomeromycetes</taxon>
        <taxon>Glomerales</taxon>
        <taxon>Glomeraceae</taxon>
        <taxon>Rhizophagus</taxon>
    </lineage>
</organism>
<gene>
    <name evidence="2" type="ORF">RhiirA4_402532</name>
</gene>
<proteinExistence type="predicted"/>
<comment type="caution">
    <text evidence="2">The sequence shown here is derived from an EMBL/GenBank/DDBJ whole genome shotgun (WGS) entry which is preliminary data.</text>
</comment>
<protein>
    <submittedName>
        <fullName evidence="2">Uncharacterized protein</fullName>
    </submittedName>
</protein>